<organism evidence="2 3">
    <name type="scientific">Comamonas antarctica</name>
    <dbReference type="NCBI Taxonomy" id="2743470"/>
    <lineage>
        <taxon>Bacteria</taxon>
        <taxon>Pseudomonadati</taxon>
        <taxon>Pseudomonadota</taxon>
        <taxon>Betaproteobacteria</taxon>
        <taxon>Burkholderiales</taxon>
        <taxon>Comamonadaceae</taxon>
        <taxon>Comamonas</taxon>
    </lineage>
</organism>
<evidence type="ECO:0000313" key="3">
    <source>
        <dbReference type="Proteomes" id="UP000509579"/>
    </source>
</evidence>
<dbReference type="RefSeq" id="WP_175504217.1">
    <property type="nucleotide sequence ID" value="NZ_CP054840.1"/>
</dbReference>
<keyword evidence="3" id="KW-1185">Reference proteome</keyword>
<proteinExistence type="predicted"/>
<reference evidence="2 3" key="1">
    <citation type="submission" date="2020-06" db="EMBL/GenBank/DDBJ databases">
        <title>Acidovorax antarctica sp. nov., isolated from Corinth ice sheet soil, Antarctic Fields Peninsula.</title>
        <authorList>
            <person name="Xu Q."/>
            <person name="Peng F."/>
        </authorList>
    </citation>
    <scope>NUCLEOTIDE SEQUENCE [LARGE SCALE GENOMIC DNA]</scope>
    <source>
        <strain evidence="2 3">16-35-5</strain>
    </source>
</reference>
<gene>
    <name evidence="2" type="ORF">HUK68_11190</name>
</gene>
<evidence type="ECO:0000313" key="2">
    <source>
        <dbReference type="EMBL" id="QKV53410.1"/>
    </source>
</evidence>
<dbReference type="Proteomes" id="UP000509579">
    <property type="component" value="Chromosome"/>
</dbReference>
<protein>
    <submittedName>
        <fullName evidence="2">Uncharacterized protein</fullName>
    </submittedName>
</protein>
<name>A0A6N1X6G0_9BURK</name>
<feature type="signal peptide" evidence="1">
    <location>
        <begin position="1"/>
        <end position="19"/>
    </location>
</feature>
<accession>A0A6N1X6G0</accession>
<feature type="chain" id="PRO_5026656152" evidence="1">
    <location>
        <begin position="20"/>
        <end position="137"/>
    </location>
</feature>
<evidence type="ECO:0000256" key="1">
    <source>
        <dbReference type="SAM" id="SignalP"/>
    </source>
</evidence>
<keyword evidence="1" id="KW-0732">Signal</keyword>
<sequence length="137" mass="15685">MRKLFVACLGVLAFAGAHAAPEHLIPEEFFGSYLAERSAHTCRRDERQTPASPAYLVIQARYFRYGYMNPEADNSLDAMVCRATEPVALDKEGMEVHSECFLTDRLVKRHFRFSKSAGVLMLRDLDRKTQEQFEACY</sequence>
<dbReference type="KEGG" id="aant:HUK68_11190"/>
<dbReference type="EMBL" id="CP054840">
    <property type="protein sequence ID" value="QKV53410.1"/>
    <property type="molecule type" value="Genomic_DNA"/>
</dbReference>
<dbReference type="AlphaFoldDB" id="A0A6N1X6G0"/>